<evidence type="ECO:0000256" key="2">
    <source>
        <dbReference type="ARBA" id="ARBA00023125"/>
    </source>
</evidence>
<dbReference type="Gene3D" id="1.10.357.10">
    <property type="entry name" value="Tetracycline Repressor, domain 2"/>
    <property type="match status" value="1"/>
</dbReference>
<dbReference type="PROSITE" id="PS50977">
    <property type="entry name" value="HTH_TETR_2"/>
    <property type="match status" value="1"/>
</dbReference>
<name>A0A2N0WB28_9GAMM</name>
<organism evidence="6 7">
    <name type="scientific">Acinetobacter proteolyticus</name>
    <dbReference type="NCBI Taxonomy" id="1776741"/>
    <lineage>
        <taxon>Bacteria</taxon>
        <taxon>Pseudomonadati</taxon>
        <taxon>Pseudomonadota</taxon>
        <taxon>Gammaproteobacteria</taxon>
        <taxon>Moraxellales</taxon>
        <taxon>Moraxellaceae</taxon>
        <taxon>Acinetobacter</taxon>
    </lineage>
</organism>
<dbReference type="PANTHER" id="PTHR30055">
    <property type="entry name" value="HTH-TYPE TRANSCRIPTIONAL REGULATOR RUTR"/>
    <property type="match status" value="1"/>
</dbReference>
<dbReference type="InterPro" id="IPR001647">
    <property type="entry name" value="HTH_TetR"/>
</dbReference>
<keyword evidence="1" id="KW-0805">Transcription regulation</keyword>
<accession>A0A2N0WB28</accession>
<dbReference type="InterPro" id="IPR050109">
    <property type="entry name" value="HTH-type_TetR-like_transc_reg"/>
</dbReference>
<dbReference type="SUPFAM" id="SSF46689">
    <property type="entry name" value="Homeodomain-like"/>
    <property type="match status" value="1"/>
</dbReference>
<dbReference type="GO" id="GO:0003700">
    <property type="term" value="F:DNA-binding transcription factor activity"/>
    <property type="evidence" value="ECO:0007669"/>
    <property type="project" value="TreeGrafter"/>
</dbReference>
<keyword evidence="2 4" id="KW-0238">DNA-binding</keyword>
<evidence type="ECO:0000313" key="6">
    <source>
        <dbReference type="EMBL" id="PKF31685.1"/>
    </source>
</evidence>
<dbReference type="Proteomes" id="UP000233553">
    <property type="component" value="Unassembled WGS sequence"/>
</dbReference>
<reference evidence="6 7" key="1">
    <citation type="submission" date="2017-12" db="EMBL/GenBank/DDBJ databases">
        <title>Draft Genome sequences of multiple microbial strains isolated from spacecraft associated surfaces.</title>
        <authorList>
            <person name="Seuylemezian A."/>
            <person name="Vaishampayan P."/>
            <person name="Venkateswaran K."/>
        </authorList>
    </citation>
    <scope>NUCLEOTIDE SEQUENCE [LARGE SCALE GENOMIC DNA]</scope>
    <source>
        <strain evidence="6 7">2P01AA</strain>
    </source>
</reference>
<dbReference type="Pfam" id="PF00440">
    <property type="entry name" value="TetR_N"/>
    <property type="match status" value="1"/>
</dbReference>
<evidence type="ECO:0000313" key="7">
    <source>
        <dbReference type="Proteomes" id="UP000233553"/>
    </source>
</evidence>
<evidence type="ECO:0000256" key="3">
    <source>
        <dbReference type="ARBA" id="ARBA00023163"/>
    </source>
</evidence>
<dbReference type="SUPFAM" id="SSF48498">
    <property type="entry name" value="Tetracyclin repressor-like, C-terminal domain"/>
    <property type="match status" value="1"/>
</dbReference>
<evidence type="ECO:0000256" key="4">
    <source>
        <dbReference type="PROSITE-ProRule" id="PRU00335"/>
    </source>
</evidence>
<dbReference type="InterPro" id="IPR009057">
    <property type="entry name" value="Homeodomain-like_sf"/>
</dbReference>
<keyword evidence="3" id="KW-0804">Transcription</keyword>
<gene>
    <name evidence="6" type="ORF">CW311_18225</name>
</gene>
<protein>
    <submittedName>
        <fullName evidence="6">TetR/AcrR family transcriptional regulator</fullName>
    </submittedName>
</protein>
<comment type="caution">
    <text evidence="6">The sequence shown here is derived from an EMBL/GenBank/DDBJ whole genome shotgun (WGS) entry which is preliminary data.</text>
</comment>
<dbReference type="PANTHER" id="PTHR30055:SF234">
    <property type="entry name" value="HTH-TYPE TRANSCRIPTIONAL REGULATOR BETI"/>
    <property type="match status" value="1"/>
</dbReference>
<dbReference type="EMBL" id="PISJ01000020">
    <property type="protein sequence ID" value="PKF31685.1"/>
    <property type="molecule type" value="Genomic_DNA"/>
</dbReference>
<dbReference type="GO" id="GO:0000976">
    <property type="term" value="F:transcription cis-regulatory region binding"/>
    <property type="evidence" value="ECO:0007669"/>
    <property type="project" value="TreeGrafter"/>
</dbReference>
<evidence type="ECO:0000256" key="1">
    <source>
        <dbReference type="ARBA" id="ARBA00023015"/>
    </source>
</evidence>
<dbReference type="AlphaFoldDB" id="A0A2N0WB28"/>
<sequence>MTNKQINSMRRGRPPRSADQITASRNTIIQAARELFAIHGYNGVSMRKIAGKANCLPATLYALFPSKRELLNQILEVVYIDLTIQLEECYKTSSESDRLENLCLVQLNFWVNRPGDYKAILLIEDTYLDFEEEYCSKKSAIFQLEIYTRVIREAQSRGKLKAGSPEEIRSILLCTILGIALSMINIPKYHLKISEKIKENAIRALIAGLKQ</sequence>
<feature type="DNA-binding region" description="H-T-H motif" evidence="4">
    <location>
        <begin position="45"/>
        <end position="64"/>
    </location>
</feature>
<dbReference type="PRINTS" id="PR00455">
    <property type="entry name" value="HTHTETR"/>
</dbReference>
<dbReference type="InterPro" id="IPR036271">
    <property type="entry name" value="Tet_transcr_reg_TetR-rel_C_sf"/>
</dbReference>
<proteinExistence type="predicted"/>
<evidence type="ECO:0000259" key="5">
    <source>
        <dbReference type="PROSITE" id="PS50977"/>
    </source>
</evidence>
<feature type="domain" description="HTH tetR-type" evidence="5">
    <location>
        <begin position="22"/>
        <end position="82"/>
    </location>
</feature>